<name>A0AAE0BW52_9CHLO</name>
<comment type="caution">
    <text evidence="2">The sequence shown here is derived from an EMBL/GenBank/DDBJ whole genome shotgun (WGS) entry which is preliminary data.</text>
</comment>
<gene>
    <name evidence="2" type="ORF">CYMTET_47383</name>
</gene>
<feature type="region of interest" description="Disordered" evidence="1">
    <location>
        <begin position="96"/>
        <end position="118"/>
    </location>
</feature>
<evidence type="ECO:0000256" key="1">
    <source>
        <dbReference type="SAM" id="MobiDB-lite"/>
    </source>
</evidence>
<proteinExistence type="predicted"/>
<evidence type="ECO:0000313" key="2">
    <source>
        <dbReference type="EMBL" id="KAK3242955.1"/>
    </source>
</evidence>
<organism evidence="2 3">
    <name type="scientific">Cymbomonas tetramitiformis</name>
    <dbReference type="NCBI Taxonomy" id="36881"/>
    <lineage>
        <taxon>Eukaryota</taxon>
        <taxon>Viridiplantae</taxon>
        <taxon>Chlorophyta</taxon>
        <taxon>Pyramimonadophyceae</taxon>
        <taxon>Pyramimonadales</taxon>
        <taxon>Pyramimonadaceae</taxon>
        <taxon>Cymbomonas</taxon>
    </lineage>
</organism>
<dbReference type="Proteomes" id="UP001190700">
    <property type="component" value="Unassembled WGS sequence"/>
</dbReference>
<keyword evidence="3" id="KW-1185">Reference proteome</keyword>
<protein>
    <submittedName>
        <fullName evidence="2">Uncharacterized protein</fullName>
    </submittedName>
</protein>
<sequence length="151" mass="16406">MALRAQKQSLAPLEGKWVADSPASLYRKWVGTGFPCTVCFRLWNVTDAHPDTRGACPWWTRRPHLLRERRLRLTELAPGGGGAIDPVDSGALVVSAENADTSPPPDGPEEPACYGATFPDEDDTWPAFRSSPIWLPNSAVTGDVEGNLPEP</sequence>
<evidence type="ECO:0000313" key="3">
    <source>
        <dbReference type="Proteomes" id="UP001190700"/>
    </source>
</evidence>
<accession>A0AAE0BW52</accession>
<dbReference type="EMBL" id="LGRX02033100">
    <property type="protein sequence ID" value="KAK3242955.1"/>
    <property type="molecule type" value="Genomic_DNA"/>
</dbReference>
<reference evidence="2 3" key="1">
    <citation type="journal article" date="2015" name="Genome Biol. Evol.">
        <title>Comparative Genomics of a Bacterivorous Green Alga Reveals Evolutionary Causalities and Consequences of Phago-Mixotrophic Mode of Nutrition.</title>
        <authorList>
            <person name="Burns J.A."/>
            <person name="Paasch A."/>
            <person name="Narechania A."/>
            <person name="Kim E."/>
        </authorList>
    </citation>
    <scope>NUCLEOTIDE SEQUENCE [LARGE SCALE GENOMIC DNA]</scope>
    <source>
        <strain evidence="2 3">PLY_AMNH</strain>
    </source>
</reference>
<dbReference type="AlphaFoldDB" id="A0AAE0BW52"/>